<keyword evidence="3" id="KW-0240">DNA-directed RNA polymerase</keyword>
<proteinExistence type="inferred from homology"/>
<keyword evidence="8" id="KW-1185">Reference proteome</keyword>
<dbReference type="GO" id="GO:0006351">
    <property type="term" value="P:DNA-templated transcription"/>
    <property type="evidence" value="ECO:0007669"/>
    <property type="project" value="InterPro"/>
</dbReference>
<dbReference type="EMBL" id="CABITT030000004">
    <property type="protein sequence ID" value="VVB01164.1"/>
    <property type="molecule type" value="Genomic_DNA"/>
</dbReference>
<dbReference type="Proteomes" id="UP000489600">
    <property type="component" value="Unassembled WGS sequence"/>
</dbReference>
<dbReference type="GO" id="GO:0005730">
    <property type="term" value="C:nucleolus"/>
    <property type="evidence" value="ECO:0007669"/>
    <property type="project" value="UniProtKB-SubCell"/>
</dbReference>
<keyword evidence="5" id="KW-0539">Nucleus</keyword>
<feature type="region of interest" description="Disordered" evidence="6">
    <location>
        <begin position="121"/>
        <end position="145"/>
    </location>
</feature>
<evidence type="ECO:0000256" key="5">
    <source>
        <dbReference type="ARBA" id="ARBA00023242"/>
    </source>
</evidence>
<dbReference type="AlphaFoldDB" id="A0A565BIL2"/>
<gene>
    <name evidence="7" type="ORF">ANE_LOCUS11608</name>
</gene>
<name>A0A565BIL2_9BRAS</name>
<evidence type="ECO:0000313" key="8">
    <source>
        <dbReference type="Proteomes" id="UP000489600"/>
    </source>
</evidence>
<sequence>MKIKIKQISDKSDRVPPIVAYFASGYDPFAKNPESRVIETPKVTVYRHKDESKKRLQVVVSPPDSNVEFVGSNYTGEQTARQTCVYKLGVLNKETRTLKILPIAHNKIVRLEPRVIKETVDLEASEGSDTESSGNEDISELTEEERLKRKATKKLTKRFCTEQVINRNKKKRGLNLGYDPLTKELLKGKLNKVNVKASALKSNSIVARNIPPYDTSATTPSEAYPIQKIIEKGEWLFLQDIYLLLQQETEAVTDNYPLFVSNRLYKLRAIKDETEKADGLWCLITPNTYG</sequence>
<evidence type="ECO:0000313" key="7">
    <source>
        <dbReference type="EMBL" id="VVB01164.1"/>
    </source>
</evidence>
<keyword evidence="4" id="KW-0804">Transcription</keyword>
<dbReference type="GO" id="GO:0003677">
    <property type="term" value="F:DNA binding"/>
    <property type="evidence" value="ECO:0007669"/>
    <property type="project" value="InterPro"/>
</dbReference>
<evidence type="ECO:0000256" key="3">
    <source>
        <dbReference type="ARBA" id="ARBA00022478"/>
    </source>
</evidence>
<evidence type="ECO:0000256" key="6">
    <source>
        <dbReference type="SAM" id="MobiDB-lite"/>
    </source>
</evidence>
<dbReference type="PANTHER" id="PTHR14440">
    <property type="entry name" value="DNA-DIRECTED RNA POLYMERASE I SUBUNIT RPA49"/>
    <property type="match status" value="1"/>
</dbReference>
<dbReference type="GO" id="GO:0000428">
    <property type="term" value="C:DNA-directed RNA polymerase complex"/>
    <property type="evidence" value="ECO:0007669"/>
    <property type="project" value="UniProtKB-KW"/>
</dbReference>
<dbReference type="OrthoDB" id="532500at2759"/>
<organism evidence="7 8">
    <name type="scientific">Arabis nemorensis</name>
    <dbReference type="NCBI Taxonomy" id="586526"/>
    <lineage>
        <taxon>Eukaryota</taxon>
        <taxon>Viridiplantae</taxon>
        <taxon>Streptophyta</taxon>
        <taxon>Embryophyta</taxon>
        <taxon>Tracheophyta</taxon>
        <taxon>Spermatophyta</taxon>
        <taxon>Magnoliopsida</taxon>
        <taxon>eudicotyledons</taxon>
        <taxon>Gunneridae</taxon>
        <taxon>Pentapetalae</taxon>
        <taxon>rosids</taxon>
        <taxon>malvids</taxon>
        <taxon>Brassicales</taxon>
        <taxon>Brassicaceae</taxon>
        <taxon>Arabideae</taxon>
        <taxon>Arabis</taxon>
    </lineage>
</organism>
<comment type="caution">
    <text evidence="7">The sequence shown here is derived from an EMBL/GenBank/DDBJ whole genome shotgun (WGS) entry which is preliminary data.</text>
</comment>
<evidence type="ECO:0000256" key="1">
    <source>
        <dbReference type="ARBA" id="ARBA00004604"/>
    </source>
</evidence>
<dbReference type="Pfam" id="PF06870">
    <property type="entry name" value="RNA_pol_I_A49"/>
    <property type="match status" value="1"/>
</dbReference>
<evidence type="ECO:0000256" key="2">
    <source>
        <dbReference type="ARBA" id="ARBA00009430"/>
    </source>
</evidence>
<accession>A0A565BIL2</accession>
<reference evidence="7" key="1">
    <citation type="submission" date="2019-07" db="EMBL/GenBank/DDBJ databases">
        <authorList>
            <person name="Dittberner H."/>
        </authorList>
    </citation>
    <scope>NUCLEOTIDE SEQUENCE [LARGE SCALE GENOMIC DNA]</scope>
</reference>
<dbReference type="InterPro" id="IPR009668">
    <property type="entry name" value="RNA_pol-assoc_fac_A49-like"/>
</dbReference>
<comment type="subcellular location">
    <subcellularLocation>
        <location evidence="1">Nucleus</location>
        <location evidence="1">Nucleolus</location>
    </subcellularLocation>
</comment>
<evidence type="ECO:0000256" key="4">
    <source>
        <dbReference type="ARBA" id="ARBA00023163"/>
    </source>
</evidence>
<comment type="similarity">
    <text evidence="2">Belongs to the eukaryotic RPA49/POLR1E RNA polymerase subunit family.</text>
</comment>
<protein>
    <submittedName>
        <fullName evidence="7">Uncharacterized protein</fullName>
    </submittedName>
</protein>